<dbReference type="AlphaFoldDB" id="A0A7W7K9K8"/>
<dbReference type="GO" id="GO:0003677">
    <property type="term" value="F:DNA binding"/>
    <property type="evidence" value="ECO:0007669"/>
    <property type="project" value="UniProtKB-UniRule"/>
</dbReference>
<dbReference type="Pfam" id="PF00440">
    <property type="entry name" value="TetR_N"/>
    <property type="match status" value="1"/>
</dbReference>
<dbReference type="SUPFAM" id="SSF46689">
    <property type="entry name" value="Homeodomain-like"/>
    <property type="match status" value="1"/>
</dbReference>
<dbReference type="InterPro" id="IPR001647">
    <property type="entry name" value="HTH_TetR"/>
</dbReference>
<dbReference type="Pfam" id="PF21351">
    <property type="entry name" value="TetR_C_41"/>
    <property type="match status" value="1"/>
</dbReference>
<reference evidence="6 7" key="1">
    <citation type="submission" date="2020-08" db="EMBL/GenBank/DDBJ databases">
        <title>Functional genomics of gut bacteria from endangered species of beetles.</title>
        <authorList>
            <person name="Carlos-Shanley C."/>
        </authorList>
    </citation>
    <scope>NUCLEOTIDE SEQUENCE [LARGE SCALE GENOMIC DNA]</scope>
    <source>
        <strain evidence="6 7">S00245</strain>
    </source>
</reference>
<protein>
    <submittedName>
        <fullName evidence="6">AcrR family transcriptional regulator</fullName>
    </submittedName>
</protein>
<evidence type="ECO:0000256" key="4">
    <source>
        <dbReference type="PROSITE-ProRule" id="PRU00335"/>
    </source>
</evidence>
<dbReference type="PRINTS" id="PR00455">
    <property type="entry name" value="HTHTETR"/>
</dbReference>
<evidence type="ECO:0000313" key="7">
    <source>
        <dbReference type="Proteomes" id="UP000555448"/>
    </source>
</evidence>
<dbReference type="PROSITE" id="PS50977">
    <property type="entry name" value="HTH_TETR_2"/>
    <property type="match status" value="1"/>
</dbReference>
<evidence type="ECO:0000256" key="3">
    <source>
        <dbReference type="ARBA" id="ARBA00023163"/>
    </source>
</evidence>
<dbReference type="InterPro" id="IPR009057">
    <property type="entry name" value="Homeodomain-like_sf"/>
</dbReference>
<evidence type="ECO:0000313" key="6">
    <source>
        <dbReference type="EMBL" id="MBB4858731.1"/>
    </source>
</evidence>
<keyword evidence="3" id="KW-0804">Transcription</keyword>
<evidence type="ECO:0000256" key="1">
    <source>
        <dbReference type="ARBA" id="ARBA00023015"/>
    </source>
</evidence>
<organism evidence="6 7">
    <name type="scientific">Novosphingobium chloroacetimidivorans</name>
    <dbReference type="NCBI Taxonomy" id="1428314"/>
    <lineage>
        <taxon>Bacteria</taxon>
        <taxon>Pseudomonadati</taxon>
        <taxon>Pseudomonadota</taxon>
        <taxon>Alphaproteobacteria</taxon>
        <taxon>Sphingomonadales</taxon>
        <taxon>Sphingomonadaceae</taxon>
        <taxon>Novosphingobium</taxon>
    </lineage>
</organism>
<dbReference type="PANTHER" id="PTHR47506:SF1">
    <property type="entry name" value="HTH-TYPE TRANSCRIPTIONAL REGULATOR YJDC"/>
    <property type="match status" value="1"/>
</dbReference>
<proteinExistence type="predicted"/>
<gene>
    <name evidence="6" type="ORF">HNO88_002057</name>
</gene>
<evidence type="ECO:0000256" key="2">
    <source>
        <dbReference type="ARBA" id="ARBA00023125"/>
    </source>
</evidence>
<comment type="caution">
    <text evidence="6">The sequence shown here is derived from an EMBL/GenBank/DDBJ whole genome shotgun (WGS) entry which is preliminary data.</text>
</comment>
<keyword evidence="7" id="KW-1185">Reference proteome</keyword>
<feature type="DNA-binding region" description="H-T-H motif" evidence="4">
    <location>
        <begin position="34"/>
        <end position="53"/>
    </location>
</feature>
<dbReference type="SUPFAM" id="SSF48498">
    <property type="entry name" value="Tetracyclin repressor-like, C-terminal domain"/>
    <property type="match status" value="1"/>
</dbReference>
<dbReference type="Proteomes" id="UP000555448">
    <property type="component" value="Unassembled WGS sequence"/>
</dbReference>
<dbReference type="RefSeq" id="WP_184244654.1">
    <property type="nucleotide sequence ID" value="NZ_JACHLR010000007.1"/>
</dbReference>
<feature type="domain" description="HTH tetR-type" evidence="5">
    <location>
        <begin position="11"/>
        <end position="71"/>
    </location>
</feature>
<evidence type="ECO:0000259" key="5">
    <source>
        <dbReference type="PROSITE" id="PS50977"/>
    </source>
</evidence>
<name>A0A7W7K9K8_9SPHN</name>
<dbReference type="EMBL" id="JACHLR010000007">
    <property type="protein sequence ID" value="MBB4858731.1"/>
    <property type="molecule type" value="Genomic_DNA"/>
</dbReference>
<accession>A0A7W7K9K8</accession>
<dbReference type="InterPro" id="IPR023772">
    <property type="entry name" value="DNA-bd_HTH_TetR-type_CS"/>
</dbReference>
<dbReference type="PROSITE" id="PS01081">
    <property type="entry name" value="HTH_TETR_1"/>
    <property type="match status" value="1"/>
</dbReference>
<dbReference type="InterPro" id="IPR036271">
    <property type="entry name" value="Tet_transcr_reg_TetR-rel_C_sf"/>
</dbReference>
<sequence length="196" mass="21205">MKRVKRAELIKQTRDKLLAAGRKAFARDGYHAASMDQLTADVGLTRGALYHHFGSKRGLMEAVVEQIDTEMAGRLRDALKDATDRRQALIDEGVAYIKLALEPEFQRIVLRDGPAVLGAPMHWPSQNACLAGTIERIQHLVDTGEIAPVDAEAAARLLDGAVLDAAMWIAAADDPAAVAQRAIDAFTRLASGLVAR</sequence>
<dbReference type="Gene3D" id="1.10.357.10">
    <property type="entry name" value="Tetracycline Repressor, domain 2"/>
    <property type="match status" value="1"/>
</dbReference>
<keyword evidence="1" id="KW-0805">Transcription regulation</keyword>
<dbReference type="PANTHER" id="PTHR47506">
    <property type="entry name" value="TRANSCRIPTIONAL REGULATORY PROTEIN"/>
    <property type="match status" value="1"/>
</dbReference>
<keyword evidence="2 4" id="KW-0238">DNA-binding</keyword>
<dbReference type="InterPro" id="IPR049484">
    <property type="entry name" value="Rv0078-like_C"/>
</dbReference>